<dbReference type="CDD" id="cd07561">
    <property type="entry name" value="Peptidase_S41_CPP_like"/>
    <property type="match status" value="1"/>
</dbReference>
<dbReference type="GO" id="GO:0030288">
    <property type="term" value="C:outer membrane-bounded periplasmic space"/>
    <property type="evidence" value="ECO:0007669"/>
    <property type="project" value="TreeGrafter"/>
</dbReference>
<dbReference type="Gene3D" id="3.90.226.10">
    <property type="entry name" value="2-enoyl-CoA Hydratase, Chain A, domain 1"/>
    <property type="match status" value="1"/>
</dbReference>
<dbReference type="SUPFAM" id="SSF50156">
    <property type="entry name" value="PDZ domain-like"/>
    <property type="match status" value="1"/>
</dbReference>
<dbReference type="InterPro" id="IPR036034">
    <property type="entry name" value="PDZ_sf"/>
</dbReference>
<evidence type="ECO:0000259" key="1">
    <source>
        <dbReference type="PROSITE" id="PS50106"/>
    </source>
</evidence>
<proteinExistence type="predicted"/>
<dbReference type="Pfam" id="PF17820">
    <property type="entry name" value="PDZ_6"/>
    <property type="match status" value="1"/>
</dbReference>
<accession>A0A0K1E8H0</accession>
<keyword evidence="2" id="KW-0378">Hydrolase</keyword>
<dbReference type="InterPro" id="IPR005151">
    <property type="entry name" value="Tail-specific_protease"/>
</dbReference>
<dbReference type="KEGG" id="ccro:CMC5_013010"/>
<dbReference type="InterPro" id="IPR041489">
    <property type="entry name" value="PDZ_6"/>
</dbReference>
<dbReference type="Gene3D" id="2.30.42.10">
    <property type="match status" value="1"/>
</dbReference>
<dbReference type="Gene3D" id="3.30.750.170">
    <property type="match status" value="1"/>
</dbReference>
<dbReference type="STRING" id="52.CMC5_013010"/>
<sequence>MVLVAPKKITRRASLPRLVAAGGLWGSLLVATLPGCAPEETLNPRVDCSTSAMNQRLLRRMHETYLWNKEIPADVDPLAYDSPAALLDAIVYSERDLWSHISPAATVSAYYGEGKSMGLGVRWKFDADGAFRIAMTYEGAPAAEAGLLRGDEVLAINGVDIETIDAEGRWGSATGEDAEGVAVELRVRRAGGEPETITLHKRVYTLLSVAAPKIFEVGGRKIGYLLVDRFITPTYAGLRSAFAVLDEAQVQDLILDLRYNGGGLTEASRVLASFIGGKPLDGRAYSLTLHNDQQRSEDAIARFSIAENQLSLPRLAVITTGSSASASELVINGLDPWIRVGLIGATTYGKPVGSRAYTECEMTVSAITFRTVNADGDGGYFDGLPVDCAAEDQLGAQLGDPAEASIAEAIHWLTSNVDGEPGVVESCSVTAGSSAALRPPPRRQPQLRGFLLEVGAF</sequence>
<dbReference type="SUPFAM" id="SSF52096">
    <property type="entry name" value="ClpP/crotonase"/>
    <property type="match status" value="1"/>
</dbReference>
<dbReference type="SMART" id="SM00245">
    <property type="entry name" value="TSPc"/>
    <property type="match status" value="1"/>
</dbReference>
<evidence type="ECO:0000313" key="3">
    <source>
        <dbReference type="Proteomes" id="UP000067626"/>
    </source>
</evidence>
<dbReference type="InterPro" id="IPR029045">
    <property type="entry name" value="ClpP/crotonase-like_dom_sf"/>
</dbReference>
<dbReference type="PANTHER" id="PTHR32060">
    <property type="entry name" value="TAIL-SPECIFIC PROTEASE"/>
    <property type="match status" value="1"/>
</dbReference>
<reference evidence="2 3" key="1">
    <citation type="submission" date="2015-07" db="EMBL/GenBank/DDBJ databases">
        <title>Genome analysis of myxobacterium Chondromyces crocatus Cm c5 reveals a high potential for natural compound synthesis and the genetic basis for the loss of fruiting body formation.</title>
        <authorList>
            <person name="Zaburannyi N."/>
            <person name="Bunk B."/>
            <person name="Maier J."/>
            <person name="Overmann J."/>
            <person name="Mueller R."/>
        </authorList>
    </citation>
    <scope>NUCLEOTIDE SEQUENCE [LARGE SCALE GENOMIC DNA]</scope>
    <source>
        <strain evidence="2 3">Cm c5</strain>
    </source>
</reference>
<dbReference type="AlphaFoldDB" id="A0A0K1E8H0"/>
<dbReference type="EMBL" id="CP012159">
    <property type="protein sequence ID" value="AKT37171.1"/>
    <property type="molecule type" value="Genomic_DNA"/>
</dbReference>
<dbReference type="GO" id="GO:0006508">
    <property type="term" value="P:proteolysis"/>
    <property type="evidence" value="ECO:0007669"/>
    <property type="project" value="InterPro"/>
</dbReference>
<name>A0A0K1E8H0_CHOCO</name>
<dbReference type="Pfam" id="PF03572">
    <property type="entry name" value="Peptidase_S41"/>
    <property type="match status" value="1"/>
</dbReference>
<keyword evidence="3" id="KW-1185">Reference proteome</keyword>
<organism evidence="2 3">
    <name type="scientific">Chondromyces crocatus</name>
    <dbReference type="NCBI Taxonomy" id="52"/>
    <lineage>
        <taxon>Bacteria</taxon>
        <taxon>Pseudomonadati</taxon>
        <taxon>Myxococcota</taxon>
        <taxon>Polyangia</taxon>
        <taxon>Polyangiales</taxon>
        <taxon>Polyangiaceae</taxon>
        <taxon>Chondromyces</taxon>
    </lineage>
</organism>
<gene>
    <name evidence="2" type="ORF">CMC5_013010</name>
</gene>
<dbReference type="PANTHER" id="PTHR32060:SF30">
    <property type="entry name" value="CARBOXY-TERMINAL PROCESSING PROTEASE CTPA"/>
    <property type="match status" value="1"/>
</dbReference>
<feature type="domain" description="PDZ" evidence="1">
    <location>
        <begin position="106"/>
        <end position="162"/>
    </location>
</feature>
<dbReference type="PATRIC" id="fig|52.7.peg.1385"/>
<dbReference type="Pfam" id="PF18294">
    <property type="entry name" value="Pept_S41_N"/>
    <property type="match status" value="1"/>
</dbReference>
<dbReference type="RefSeq" id="WP_050429576.1">
    <property type="nucleotide sequence ID" value="NZ_CP012159.1"/>
</dbReference>
<evidence type="ECO:0000313" key="2">
    <source>
        <dbReference type="EMBL" id="AKT37171.1"/>
    </source>
</evidence>
<dbReference type="EC" id="3.4.21.53" evidence="2"/>
<dbReference type="GO" id="GO:0007165">
    <property type="term" value="P:signal transduction"/>
    <property type="evidence" value="ECO:0007669"/>
    <property type="project" value="TreeGrafter"/>
</dbReference>
<dbReference type="InterPro" id="IPR041613">
    <property type="entry name" value="Pept_S41_N"/>
</dbReference>
<dbReference type="Proteomes" id="UP000067626">
    <property type="component" value="Chromosome"/>
</dbReference>
<protein>
    <submittedName>
        <fullName evidence="2">Peptidase</fullName>
        <ecNumber evidence="2">3.4.21.53</ecNumber>
    </submittedName>
</protein>
<dbReference type="GO" id="GO:0004252">
    <property type="term" value="F:serine-type endopeptidase activity"/>
    <property type="evidence" value="ECO:0007669"/>
    <property type="project" value="UniProtKB-EC"/>
</dbReference>
<dbReference type="PROSITE" id="PS50106">
    <property type="entry name" value="PDZ"/>
    <property type="match status" value="1"/>
</dbReference>
<dbReference type="InterPro" id="IPR001478">
    <property type="entry name" value="PDZ"/>
</dbReference>